<reference evidence="3 4" key="1">
    <citation type="submission" date="2018-08" db="EMBL/GenBank/DDBJ databases">
        <title>A genome reference for cultivated species of the human gut microbiota.</title>
        <authorList>
            <person name="Zou Y."/>
            <person name="Xue W."/>
            <person name="Luo G."/>
        </authorList>
    </citation>
    <scope>NUCLEOTIDE SEQUENCE [LARGE SCALE GENOMIC DNA]</scope>
    <source>
        <strain evidence="3 4">OM05-15BH</strain>
    </source>
</reference>
<proteinExistence type="predicted"/>
<dbReference type="GO" id="GO:0003677">
    <property type="term" value="F:DNA binding"/>
    <property type="evidence" value="ECO:0007669"/>
    <property type="project" value="UniProtKB-KW"/>
</dbReference>
<keyword evidence="3" id="KW-0238">DNA-binding</keyword>
<evidence type="ECO:0000313" key="3">
    <source>
        <dbReference type="EMBL" id="RGN33950.1"/>
    </source>
</evidence>
<evidence type="ECO:0000259" key="2">
    <source>
        <dbReference type="Pfam" id="PF18291"/>
    </source>
</evidence>
<gene>
    <name evidence="3" type="ORF">DXB65_15885</name>
</gene>
<evidence type="ECO:0000256" key="1">
    <source>
        <dbReference type="SAM" id="MobiDB-lite"/>
    </source>
</evidence>
<comment type="caution">
    <text evidence="3">The sequence shown here is derived from an EMBL/GenBank/DDBJ whole genome shotgun (WGS) entry which is preliminary data.</text>
</comment>
<dbReference type="AlphaFoldDB" id="A0A3E5B8L6"/>
<evidence type="ECO:0000313" key="4">
    <source>
        <dbReference type="Proteomes" id="UP000260983"/>
    </source>
</evidence>
<dbReference type="EMBL" id="QSUL01000010">
    <property type="protein sequence ID" value="RGN33950.1"/>
    <property type="molecule type" value="Genomic_DNA"/>
</dbReference>
<name>A0A3E5B8L6_9BACE</name>
<feature type="compositionally biased region" description="Gly residues" evidence="1">
    <location>
        <begin position="142"/>
        <end position="154"/>
    </location>
</feature>
<sequence>MIRYKKYQVTGENSPLKGLWYARPVIEETFDIEKLAKHMSNHNTPYSSGVIKGVLTDMVSCTKELILDGKNVKMDDLAIFSVGIVSKKGASSAADFTLGNNVKGLKLRARATGELSNAQINLEGQLKESSMYTVEGSSSGNTPGGGSGSGSGEGGLEEDPLG</sequence>
<dbReference type="Pfam" id="PF18291">
    <property type="entry name" value="HU-HIG"/>
    <property type="match status" value="1"/>
</dbReference>
<organism evidence="3 4">
    <name type="scientific">Bacteroides oleiciplenus</name>
    <dbReference type="NCBI Taxonomy" id="626931"/>
    <lineage>
        <taxon>Bacteria</taxon>
        <taxon>Pseudomonadati</taxon>
        <taxon>Bacteroidota</taxon>
        <taxon>Bacteroidia</taxon>
        <taxon>Bacteroidales</taxon>
        <taxon>Bacteroidaceae</taxon>
        <taxon>Bacteroides</taxon>
    </lineage>
</organism>
<dbReference type="Proteomes" id="UP000260983">
    <property type="component" value="Unassembled WGS sequence"/>
</dbReference>
<accession>A0A3E5B8L6</accession>
<feature type="domain" description="HU" evidence="2">
    <location>
        <begin position="3"/>
        <end position="107"/>
    </location>
</feature>
<dbReference type="RefSeq" id="WP_009128650.1">
    <property type="nucleotide sequence ID" value="NZ_CABKRN010000001.1"/>
</dbReference>
<dbReference type="InterPro" id="IPR041607">
    <property type="entry name" value="HU-HIG"/>
</dbReference>
<protein>
    <submittedName>
        <fullName evidence="3">DNA-binding protein</fullName>
    </submittedName>
</protein>
<feature type="region of interest" description="Disordered" evidence="1">
    <location>
        <begin position="129"/>
        <end position="162"/>
    </location>
</feature>